<evidence type="ECO:0000313" key="3">
    <source>
        <dbReference type="Proteomes" id="UP001314170"/>
    </source>
</evidence>
<evidence type="ECO:0008006" key="4">
    <source>
        <dbReference type="Google" id="ProtNLM"/>
    </source>
</evidence>
<dbReference type="InterPro" id="IPR003676">
    <property type="entry name" value="SAUR_fam"/>
</dbReference>
<comment type="similarity">
    <text evidence="1">Belongs to the ARG7 family.</text>
</comment>
<keyword evidence="3" id="KW-1185">Reference proteome</keyword>
<dbReference type="Pfam" id="PF02519">
    <property type="entry name" value="Auxin_inducible"/>
    <property type="match status" value="1"/>
</dbReference>
<evidence type="ECO:0000256" key="1">
    <source>
        <dbReference type="ARBA" id="ARBA00006974"/>
    </source>
</evidence>
<dbReference type="GO" id="GO:0009733">
    <property type="term" value="P:response to auxin"/>
    <property type="evidence" value="ECO:0007669"/>
    <property type="project" value="InterPro"/>
</dbReference>
<evidence type="ECO:0000313" key="2">
    <source>
        <dbReference type="EMBL" id="CAK7329399.1"/>
    </source>
</evidence>
<gene>
    <name evidence="2" type="ORF">DCAF_LOCUS7154</name>
</gene>
<name>A0AAV1R9A6_9ROSI</name>
<organism evidence="2 3">
    <name type="scientific">Dovyalis caffra</name>
    <dbReference type="NCBI Taxonomy" id="77055"/>
    <lineage>
        <taxon>Eukaryota</taxon>
        <taxon>Viridiplantae</taxon>
        <taxon>Streptophyta</taxon>
        <taxon>Embryophyta</taxon>
        <taxon>Tracheophyta</taxon>
        <taxon>Spermatophyta</taxon>
        <taxon>Magnoliopsida</taxon>
        <taxon>eudicotyledons</taxon>
        <taxon>Gunneridae</taxon>
        <taxon>Pentapetalae</taxon>
        <taxon>rosids</taxon>
        <taxon>fabids</taxon>
        <taxon>Malpighiales</taxon>
        <taxon>Salicaceae</taxon>
        <taxon>Flacourtieae</taxon>
        <taxon>Dovyalis</taxon>
    </lineage>
</organism>
<protein>
    <recommendedName>
        <fullName evidence="4">SAUR family protein</fullName>
    </recommendedName>
</protein>
<dbReference type="PANTHER" id="PTHR31175">
    <property type="entry name" value="AUXIN-RESPONSIVE FAMILY PROTEIN"/>
    <property type="match status" value="1"/>
</dbReference>
<dbReference type="PANTHER" id="PTHR31175:SF49">
    <property type="entry name" value="SAUR FAMILY PROTEIN"/>
    <property type="match status" value="1"/>
</dbReference>
<accession>A0AAV1R9A6</accession>
<dbReference type="Proteomes" id="UP001314170">
    <property type="component" value="Unassembled WGS sequence"/>
</dbReference>
<reference evidence="2 3" key="1">
    <citation type="submission" date="2024-01" db="EMBL/GenBank/DDBJ databases">
        <authorList>
            <person name="Waweru B."/>
        </authorList>
    </citation>
    <scope>NUCLEOTIDE SEQUENCE [LARGE SCALE GENOMIC DNA]</scope>
</reference>
<comment type="caution">
    <text evidence="2">The sequence shown here is derived from an EMBL/GenBank/DDBJ whole genome shotgun (WGS) entry which is preliminary data.</text>
</comment>
<proteinExistence type="inferred from homology"/>
<dbReference type="EMBL" id="CAWUPB010000913">
    <property type="protein sequence ID" value="CAK7329399.1"/>
    <property type="molecule type" value="Genomic_DNA"/>
</dbReference>
<dbReference type="AlphaFoldDB" id="A0AAV1R9A6"/>
<sequence length="154" mass="17092">MDFNNGNPSFVADTGHFVVYTVDWKHSQGLLLGSTAQNLLLQIMDTLKLAAIRQKRITLLQAISSVDSDDCSESSTAEKGHFVAYTTDQKRFVLPLDYLDNEIVKGLFNVAEEEFGLTSNGPFTLPCDAAFMEYAITLIQHNVARDVEKAMLIT</sequence>